<dbReference type="GeneID" id="13446263"/>
<dbReference type="AlphaFoldDB" id="F0V914"/>
<feature type="compositionally biased region" description="Polar residues" evidence="1">
    <location>
        <begin position="102"/>
        <end position="125"/>
    </location>
</feature>
<dbReference type="RefSeq" id="XP_003880240.1">
    <property type="nucleotide sequence ID" value="XM_003880191.1"/>
</dbReference>
<feature type="region of interest" description="Disordered" evidence="1">
    <location>
        <begin position="211"/>
        <end position="239"/>
    </location>
</feature>
<evidence type="ECO:0000313" key="4">
    <source>
        <dbReference type="Proteomes" id="UP000007494"/>
    </source>
</evidence>
<feature type="compositionally biased region" description="Basic and acidic residues" evidence="1">
    <location>
        <begin position="302"/>
        <end position="314"/>
    </location>
</feature>
<reference evidence="2" key="1">
    <citation type="submission" date="2011-02" db="EMBL/GenBank/DDBJ databases">
        <authorList>
            <person name="Aslett M."/>
        </authorList>
    </citation>
    <scope>NUCLEOTIDE SEQUENCE</scope>
    <source>
        <strain evidence="2">Liverpool</strain>
    </source>
</reference>
<feature type="region of interest" description="Disordered" evidence="1">
    <location>
        <begin position="1"/>
        <end position="24"/>
    </location>
</feature>
<feature type="region of interest" description="Disordered" evidence="1">
    <location>
        <begin position="97"/>
        <end position="125"/>
    </location>
</feature>
<reference evidence="2" key="2">
    <citation type="submission" date="2011-03" db="EMBL/GenBank/DDBJ databases">
        <title>Comparative genomics and transcriptomics of Neospora caninum and Toxoplasma gondii.</title>
        <authorList>
            <person name="Reid A.J."/>
            <person name="Sohal A."/>
            <person name="Harris D."/>
            <person name="Quail M."/>
            <person name="Sanders M."/>
            <person name="Berriman M."/>
            <person name="Wastling J.M."/>
            <person name="Pain A."/>
        </authorList>
    </citation>
    <scope>NUCLEOTIDE SEQUENCE</scope>
    <source>
        <strain evidence="2">Liverpool</strain>
    </source>
</reference>
<keyword evidence="4" id="KW-1185">Reference proteome</keyword>
<feature type="region of interest" description="Disordered" evidence="1">
    <location>
        <begin position="541"/>
        <end position="573"/>
    </location>
</feature>
<gene>
    <name evidence="3" type="ORF">BN1204_006800</name>
    <name evidence="2" type="ORF">NCLIV_006800</name>
</gene>
<evidence type="ECO:0000313" key="2">
    <source>
        <dbReference type="EMBL" id="CBZ50205.1"/>
    </source>
</evidence>
<evidence type="ECO:0000313" key="3">
    <source>
        <dbReference type="EMBL" id="CEL64806.1"/>
    </source>
</evidence>
<dbReference type="OrthoDB" id="330998at2759"/>
<feature type="compositionally biased region" description="Polar residues" evidence="1">
    <location>
        <begin position="544"/>
        <end position="557"/>
    </location>
</feature>
<feature type="region of interest" description="Disordered" evidence="1">
    <location>
        <begin position="302"/>
        <end position="344"/>
    </location>
</feature>
<accession>F0V914</accession>
<feature type="compositionally biased region" description="Basic and acidic residues" evidence="1">
    <location>
        <begin position="328"/>
        <end position="340"/>
    </location>
</feature>
<dbReference type="Proteomes" id="UP000007494">
    <property type="component" value="Chromosome II"/>
</dbReference>
<reference evidence="3" key="4">
    <citation type="journal article" date="2015" name="PLoS ONE">
        <title>Comprehensive Evaluation of Toxoplasma gondii VEG and Neospora caninum LIV Genomes with Tachyzoite Stage Transcriptome and Proteome Defines Novel Transcript Features.</title>
        <authorList>
            <person name="Ramaprasad A."/>
            <person name="Mourier T."/>
            <person name="Naeem R."/>
            <person name="Malas T.B."/>
            <person name="Moussa E."/>
            <person name="Panigrahi A."/>
            <person name="Vermont S.J."/>
            <person name="Otto T.D."/>
            <person name="Wastling J."/>
            <person name="Pain A."/>
        </authorList>
    </citation>
    <scope>NUCLEOTIDE SEQUENCE</scope>
    <source>
        <strain evidence="3">Liverpool</strain>
    </source>
</reference>
<name>F0V914_NEOCL</name>
<protein>
    <submittedName>
        <fullName evidence="2">Uncharacterized protein</fullName>
    </submittedName>
</protein>
<dbReference type="OMA" id="HIYSMRD"/>
<feature type="compositionally biased region" description="Basic and acidic residues" evidence="1">
    <location>
        <begin position="230"/>
        <end position="239"/>
    </location>
</feature>
<dbReference type="eggNOG" id="ENOG502QZ9E">
    <property type="taxonomic scope" value="Eukaryota"/>
</dbReference>
<dbReference type="VEuPathDB" id="ToxoDB:NCLIV_006800"/>
<dbReference type="EMBL" id="FR823382">
    <property type="protein sequence ID" value="CBZ50205.1"/>
    <property type="molecule type" value="Genomic_DNA"/>
</dbReference>
<sequence>MRQMAAPSPTGARGEGPLADAVAGNRSSSLGLPPVFSVSACSCSRTPGDNPVRFNSGRKPGAHLLSSSSRSASAVLLMLSLVLCVASSLSTFFTTGAAATDSPAQSRHPSGTPTRNAAGQMPQNSSAVAVPKSAFASPVAAFFNRTLAAARAGRVGALRRVASRGNRVGSWGTLLCNHRTGEDEELVLFLGAGDATEKHFAAADLPQELRGENLGGLGDAKQPNQASRTGDQEAERGRHVARETRIVQAAIDTVTLLHMLHCRLTRVVDLRNPSHSFLLKHLQHTYRMRKWRERVECEAARDATRQHTEAHPAETGDSTQAANPASAEAREGAGEAKAAEPQEDFAADGEPILSVVYRKTGVERLFFGFKEIQEFLLARLVVKARRMALEQQRAFLRRAHLLTAQADAAPTAEKVRKAGKAAQRRTLEAKLPIGHPVPKHWWDPLGLTLDLYTAATCSKGCPELKQIVQTLAETGFVDVIKVHSCDPAKADVPPIIGTAGLAVLPALGIGTRVIFGTEEIVRFLHVLASFIPTPKALREALRASQPSPNNGAPSSRSPAEALSLPPNGVHASIESPVNEHADADDDRNDVWPSLGGGNTGESVVLRLPERLRDSTLVCDTVNLDPCQRLLDWLSGRGLFDQVRKRFAAVRPLVQSDMQQQKNEPLLVKRGVIVARGVVDIQAWIAAAYVAADPQSWTCTPVIAEAFLAAGRPVTNEAVKIVEAMNGKGLHNRVRIRTLPNLQPVVVNQRVYRIPSVHVHGIAEFTGLNEVKAFFFALVHLVKSAN</sequence>
<dbReference type="InParanoid" id="F0V914"/>
<dbReference type="EMBL" id="LN714476">
    <property type="protein sequence ID" value="CEL64806.1"/>
    <property type="molecule type" value="Genomic_DNA"/>
</dbReference>
<proteinExistence type="predicted"/>
<reference evidence="4" key="3">
    <citation type="journal article" date="2012" name="PLoS Pathog.">
        <title>Comparative genomics of the apicomplexan parasites Toxoplasma gondii and Neospora caninum: Coccidia differing in host range and transmission strategy.</title>
        <authorList>
            <person name="Reid A.J."/>
            <person name="Vermont S.J."/>
            <person name="Cotton J.A."/>
            <person name="Harris D."/>
            <person name="Hill-Cawthorne G.A."/>
            <person name="Konen-Waisman S."/>
            <person name="Latham S.M."/>
            <person name="Mourier T."/>
            <person name="Norton R."/>
            <person name="Quail M.A."/>
            <person name="Sanders M."/>
            <person name="Shanmugam D."/>
            <person name="Sohal A."/>
            <person name="Wasmuth J.D."/>
            <person name="Brunk B."/>
            <person name="Grigg M.E."/>
            <person name="Howard J.C."/>
            <person name="Parkinson J."/>
            <person name="Roos D.S."/>
            <person name="Trees A.J."/>
            <person name="Berriman M."/>
            <person name="Pain A."/>
            <person name="Wastling J.M."/>
        </authorList>
    </citation>
    <scope>NUCLEOTIDE SEQUENCE [LARGE SCALE GENOMIC DNA]</scope>
    <source>
        <strain evidence="4">Liverpool</strain>
    </source>
</reference>
<organism evidence="2 4">
    <name type="scientific">Neospora caninum (strain Liverpool)</name>
    <dbReference type="NCBI Taxonomy" id="572307"/>
    <lineage>
        <taxon>Eukaryota</taxon>
        <taxon>Sar</taxon>
        <taxon>Alveolata</taxon>
        <taxon>Apicomplexa</taxon>
        <taxon>Conoidasida</taxon>
        <taxon>Coccidia</taxon>
        <taxon>Eucoccidiorida</taxon>
        <taxon>Eimeriorina</taxon>
        <taxon>Sarcocystidae</taxon>
        <taxon>Neospora</taxon>
    </lineage>
</organism>
<evidence type="ECO:0000256" key="1">
    <source>
        <dbReference type="SAM" id="MobiDB-lite"/>
    </source>
</evidence>